<name>A0AB73ZF88_PHOVU</name>
<sequence length="137" mass="15616">MPTVDFYKNLGYDFYQYEDEEELRGLTPGGFNGGDNSLNVKDFNDLELQATRDIIACYLRPIGRINTSSTSYGLKHLIERALHIETQGVINYVNNGSVILAMYDAGFRIKRLKDGSPNCYFDVSRKSINNLNKYVNK</sequence>
<accession>A0AB73ZF88</accession>
<evidence type="ECO:0000313" key="2">
    <source>
        <dbReference type="Proteomes" id="UP000286392"/>
    </source>
</evidence>
<dbReference type="Proteomes" id="UP000286392">
    <property type="component" value="Unassembled WGS sequence"/>
</dbReference>
<evidence type="ECO:0008006" key="3">
    <source>
        <dbReference type="Google" id="ProtNLM"/>
    </source>
</evidence>
<gene>
    <name evidence="1" type="ORF">DW043_07940</name>
</gene>
<dbReference type="RefSeq" id="WP_118356299.1">
    <property type="nucleotide sequence ID" value="NZ_CAXSLB010000001.1"/>
</dbReference>
<proteinExistence type="predicted"/>
<comment type="caution">
    <text evidence="1">The sequence shown here is derived from an EMBL/GenBank/DDBJ whole genome shotgun (WGS) entry which is preliminary data.</text>
</comment>
<organism evidence="1 2">
    <name type="scientific">Phocaeicola vulgatus</name>
    <name type="common">Bacteroides vulgatus</name>
    <dbReference type="NCBI Taxonomy" id="821"/>
    <lineage>
        <taxon>Bacteria</taxon>
        <taxon>Pseudomonadati</taxon>
        <taxon>Bacteroidota</taxon>
        <taxon>Bacteroidia</taxon>
        <taxon>Bacteroidales</taxon>
        <taxon>Bacteroidaceae</taxon>
        <taxon>Phocaeicola</taxon>
    </lineage>
</organism>
<protein>
    <recommendedName>
        <fullName evidence="3">Phage protein</fullName>
    </recommendedName>
</protein>
<reference evidence="1 2" key="1">
    <citation type="submission" date="2018-08" db="EMBL/GenBank/DDBJ databases">
        <title>A genome reference for cultivated species of the human gut microbiota.</title>
        <authorList>
            <person name="Zou Y."/>
            <person name="Xue W."/>
            <person name="Luo G."/>
        </authorList>
    </citation>
    <scope>NUCLEOTIDE SEQUENCE [LARGE SCALE GENOMIC DNA]</scope>
    <source>
        <strain evidence="1 2">AF39-8AT</strain>
    </source>
</reference>
<dbReference type="EMBL" id="QROB01000009">
    <property type="protein sequence ID" value="RHK88502.1"/>
    <property type="molecule type" value="Genomic_DNA"/>
</dbReference>
<dbReference type="AlphaFoldDB" id="A0AB73ZF88"/>
<evidence type="ECO:0000313" key="1">
    <source>
        <dbReference type="EMBL" id="RHK88502.1"/>
    </source>
</evidence>